<proteinExistence type="predicted"/>
<sequence>MYGSVYVQIKEAKKDSSSVCTFVGRSGKIICHTVFVTVLVGISMVLPMAMISVGVKYLSDCPVQRKIPVYLLVGGCFGILKILGTIWRNIHSRRYDNMDFFYDSHDSDAYSHHTYKLIDILLSLFLLSWLIAGSYWVFSIWKPNFKQILHDPRNWCDKTVYMFATYQIIGCYGFLGFVIIVGLSILFTEVIIVCAIDCLSFLEIIHQQNTFCIPENRGLNTTFKELLMEPDQAQAPKKKDFPKPRPTATSNRRQQKSHEKRETTEQTRTATTPTKQKKNTAGRELSQQEISVSPFNPGEEDGETMQKLLSICSEFSIDTPEDLRGILKKLYTQSDQNKSHQPRPVNSDPSARVTQDKKNEELSKLNNKTEKAEGRLKSAKKRIKELEIEVEKAKKEAEKNLKPDTKKLKEEIDQLKNRLSQLAGSKLTEGNPAIADLSDMNRPINLGEKFSELYDNQWTDAFEVLQDSGKGEEEVIRELVKILEVHNYKYFKRVNSKTKSKHIEKADSFGSNVYYQDAYTFCKEQSQEFHENLRKLMQPFGMKPERFCNERQITDESKLKTYAKQCAGLCWFMMVQDPPLFMDTTLPKKNKFDTDKFRAYTKTGKHIAYLVWPALYLHAEGPLLSKGVAQGK</sequence>
<evidence type="ECO:0000313" key="4">
    <source>
        <dbReference type="EMBL" id="KAK3099306.1"/>
    </source>
</evidence>
<feature type="compositionally biased region" description="Basic and acidic residues" evidence="1">
    <location>
        <begin position="354"/>
        <end position="376"/>
    </location>
</feature>
<evidence type="ECO:0000256" key="2">
    <source>
        <dbReference type="SAM" id="Phobius"/>
    </source>
</evidence>
<feature type="domain" description="Mitochondria-eating protein C-terminal" evidence="3">
    <location>
        <begin position="444"/>
        <end position="629"/>
    </location>
</feature>
<evidence type="ECO:0000256" key="1">
    <source>
        <dbReference type="SAM" id="MobiDB-lite"/>
    </source>
</evidence>
<dbReference type="Pfam" id="PF16026">
    <property type="entry name" value="MIEAP"/>
    <property type="match status" value="1"/>
</dbReference>
<dbReference type="Proteomes" id="UP001186944">
    <property type="component" value="Unassembled WGS sequence"/>
</dbReference>
<evidence type="ECO:0000259" key="3">
    <source>
        <dbReference type="Pfam" id="PF16026"/>
    </source>
</evidence>
<comment type="caution">
    <text evidence="4">The sequence shown here is derived from an EMBL/GenBank/DDBJ whole genome shotgun (WGS) entry which is preliminary data.</text>
</comment>
<keyword evidence="2" id="KW-0812">Transmembrane</keyword>
<name>A0AA89C8A9_PINIB</name>
<feature type="transmembrane region" description="Helical" evidence="2">
    <location>
        <begin position="67"/>
        <end position="87"/>
    </location>
</feature>
<gene>
    <name evidence="4" type="ORF">FSP39_002391</name>
</gene>
<dbReference type="InterPro" id="IPR031981">
    <property type="entry name" value="MIEAP_C"/>
</dbReference>
<feature type="region of interest" description="Disordered" evidence="1">
    <location>
        <begin position="332"/>
        <end position="378"/>
    </location>
</feature>
<protein>
    <recommendedName>
        <fullName evidence="3">Mitochondria-eating protein C-terminal domain-containing protein</fullName>
    </recommendedName>
</protein>
<organism evidence="4 5">
    <name type="scientific">Pinctada imbricata</name>
    <name type="common">Atlantic pearl-oyster</name>
    <name type="synonym">Pinctada martensii</name>
    <dbReference type="NCBI Taxonomy" id="66713"/>
    <lineage>
        <taxon>Eukaryota</taxon>
        <taxon>Metazoa</taxon>
        <taxon>Spiralia</taxon>
        <taxon>Lophotrochozoa</taxon>
        <taxon>Mollusca</taxon>
        <taxon>Bivalvia</taxon>
        <taxon>Autobranchia</taxon>
        <taxon>Pteriomorphia</taxon>
        <taxon>Pterioida</taxon>
        <taxon>Pterioidea</taxon>
        <taxon>Pteriidae</taxon>
        <taxon>Pinctada</taxon>
    </lineage>
</organism>
<feature type="transmembrane region" description="Helical" evidence="2">
    <location>
        <begin position="34"/>
        <end position="55"/>
    </location>
</feature>
<keyword evidence="2" id="KW-0472">Membrane</keyword>
<keyword evidence="2" id="KW-1133">Transmembrane helix</keyword>
<feature type="compositionally biased region" description="Basic and acidic residues" evidence="1">
    <location>
        <begin position="256"/>
        <end position="265"/>
    </location>
</feature>
<evidence type="ECO:0000313" key="5">
    <source>
        <dbReference type="Proteomes" id="UP001186944"/>
    </source>
</evidence>
<dbReference type="PANTHER" id="PTHR33444:SF7">
    <property type="entry name" value="TRANSMEMBRANE PROTEIN 272"/>
    <property type="match status" value="1"/>
</dbReference>
<accession>A0AA89C8A9</accession>
<feature type="region of interest" description="Disordered" evidence="1">
    <location>
        <begin position="232"/>
        <end position="303"/>
    </location>
</feature>
<dbReference type="AlphaFoldDB" id="A0AA89C8A9"/>
<reference evidence="4" key="1">
    <citation type="submission" date="2019-08" db="EMBL/GenBank/DDBJ databases">
        <title>The improved chromosome-level genome for the pearl oyster Pinctada fucata martensii using PacBio sequencing and Hi-C.</title>
        <authorList>
            <person name="Zheng Z."/>
        </authorList>
    </citation>
    <scope>NUCLEOTIDE SEQUENCE</scope>
    <source>
        <strain evidence="4">ZZ-2019</strain>
        <tissue evidence="4">Adductor muscle</tissue>
    </source>
</reference>
<feature type="transmembrane region" description="Helical" evidence="2">
    <location>
        <begin position="159"/>
        <end position="187"/>
    </location>
</feature>
<dbReference type="EMBL" id="VSWD01000006">
    <property type="protein sequence ID" value="KAK3099306.1"/>
    <property type="molecule type" value="Genomic_DNA"/>
</dbReference>
<feature type="transmembrane region" description="Helical" evidence="2">
    <location>
        <begin position="120"/>
        <end position="138"/>
    </location>
</feature>
<feature type="compositionally biased region" description="Polar residues" evidence="1">
    <location>
        <begin position="285"/>
        <end position="294"/>
    </location>
</feature>
<dbReference type="InterPro" id="IPR040350">
    <property type="entry name" value="TMEM272"/>
</dbReference>
<dbReference type="PANTHER" id="PTHR33444">
    <property type="entry name" value="SI:DKEY-19B23.12-RELATED"/>
    <property type="match status" value="1"/>
</dbReference>
<keyword evidence="5" id="KW-1185">Reference proteome</keyword>